<dbReference type="OrthoDB" id="5738121at2"/>
<dbReference type="Pfam" id="PF03807">
    <property type="entry name" value="F420_oxidored"/>
    <property type="match status" value="1"/>
</dbReference>
<evidence type="ECO:0000313" key="3">
    <source>
        <dbReference type="EMBL" id="THJ67134.1"/>
    </source>
</evidence>
<reference evidence="3 4" key="1">
    <citation type="submission" date="2019-04" db="EMBL/GenBank/DDBJ databases">
        <authorList>
            <person name="Liu Q."/>
            <person name="Xin Y.-H."/>
        </authorList>
    </citation>
    <scope>NUCLEOTIDE SEQUENCE [LARGE SCALE GENOMIC DNA]</scope>
    <source>
        <strain evidence="3 4">AM23</strain>
    </source>
</reference>
<dbReference type="GO" id="GO:0016491">
    <property type="term" value="F:oxidoreductase activity"/>
    <property type="evidence" value="ECO:0007669"/>
    <property type="project" value="UniProtKB-KW"/>
</dbReference>
<dbReference type="InterPro" id="IPR028939">
    <property type="entry name" value="P5C_Rdtase_cat_N"/>
</dbReference>
<dbReference type="Gene3D" id="3.40.50.720">
    <property type="entry name" value="NAD(P)-binding Rossmann-like Domain"/>
    <property type="match status" value="1"/>
</dbReference>
<gene>
    <name evidence="3" type="ORF">E8P82_06775</name>
</gene>
<name>A0A4S5E6G9_9MICC</name>
<comment type="caution">
    <text evidence="3">The sequence shown here is derived from an EMBL/GenBank/DDBJ whole genome shotgun (WGS) entry which is preliminary data.</text>
</comment>
<accession>A0A4S5E6G9</accession>
<dbReference type="Proteomes" id="UP000305233">
    <property type="component" value="Unassembled WGS sequence"/>
</dbReference>
<keyword evidence="1" id="KW-0560">Oxidoreductase</keyword>
<organism evidence="3 4">
    <name type="scientific">Arthrobacter echini</name>
    <dbReference type="NCBI Taxonomy" id="1529066"/>
    <lineage>
        <taxon>Bacteria</taxon>
        <taxon>Bacillati</taxon>
        <taxon>Actinomycetota</taxon>
        <taxon>Actinomycetes</taxon>
        <taxon>Micrococcales</taxon>
        <taxon>Micrococcaceae</taxon>
        <taxon>Arthrobacter</taxon>
    </lineage>
</organism>
<dbReference type="InterPro" id="IPR036291">
    <property type="entry name" value="NAD(P)-bd_dom_sf"/>
</dbReference>
<dbReference type="AlphaFoldDB" id="A0A4S5E6G9"/>
<dbReference type="PANTHER" id="PTHR14239:SF10">
    <property type="entry name" value="REDUCTASE"/>
    <property type="match status" value="1"/>
</dbReference>
<protein>
    <submittedName>
        <fullName evidence="3">NADP oxidoreductase coenzyme F420-dependent</fullName>
    </submittedName>
</protein>
<dbReference type="EMBL" id="SSWH01000004">
    <property type="protein sequence ID" value="THJ67134.1"/>
    <property type="molecule type" value="Genomic_DNA"/>
</dbReference>
<evidence type="ECO:0000313" key="4">
    <source>
        <dbReference type="Proteomes" id="UP000305233"/>
    </source>
</evidence>
<evidence type="ECO:0000259" key="2">
    <source>
        <dbReference type="Pfam" id="PF03807"/>
    </source>
</evidence>
<proteinExistence type="predicted"/>
<evidence type="ECO:0000256" key="1">
    <source>
        <dbReference type="ARBA" id="ARBA00023002"/>
    </source>
</evidence>
<keyword evidence="4" id="KW-1185">Reference proteome</keyword>
<feature type="domain" description="Pyrroline-5-carboxylate reductase catalytic N-terminal" evidence="2">
    <location>
        <begin position="24"/>
        <end position="113"/>
    </location>
</feature>
<dbReference type="PANTHER" id="PTHR14239">
    <property type="entry name" value="DUDULIN-RELATED"/>
    <property type="match status" value="1"/>
</dbReference>
<dbReference type="InterPro" id="IPR051267">
    <property type="entry name" value="STEAP_metalloreductase"/>
</dbReference>
<sequence>MLTRTPVQRRTTSDTTMEAPMTTAIIGIGNIGSRVARNLVEGGERVILTSHDRSATDSMAEELGELASSATTEDAVEQADAVVLAVSLDAEKDLVSALAGKLEDKVVIDPSNPIAPDSQGGFTNALPERQTAAQIVSGLLPAGARYVKAFGTLSADDLGSASRRSGDRVALFYATDDDAAARTVERLIAAAGFDPVRAGGLDAAGRLEMLRGDLHQHGGLDGKLLSADEARAAV</sequence>
<dbReference type="SUPFAM" id="SSF51735">
    <property type="entry name" value="NAD(P)-binding Rossmann-fold domains"/>
    <property type="match status" value="1"/>
</dbReference>